<evidence type="ECO:0000256" key="2">
    <source>
        <dbReference type="SAM" id="Phobius"/>
    </source>
</evidence>
<organism evidence="3 4">
    <name type="scientific">Paramecium octaurelia</name>
    <dbReference type="NCBI Taxonomy" id="43137"/>
    <lineage>
        <taxon>Eukaryota</taxon>
        <taxon>Sar</taxon>
        <taxon>Alveolata</taxon>
        <taxon>Ciliophora</taxon>
        <taxon>Intramacronucleata</taxon>
        <taxon>Oligohymenophorea</taxon>
        <taxon>Peniculida</taxon>
        <taxon>Parameciidae</taxon>
        <taxon>Paramecium</taxon>
    </lineage>
</organism>
<keyword evidence="2" id="KW-0472">Membrane</keyword>
<feature type="transmembrane region" description="Helical" evidence="2">
    <location>
        <begin position="34"/>
        <end position="54"/>
    </location>
</feature>
<name>A0A8S1UXD4_PAROT</name>
<feature type="transmembrane region" description="Helical" evidence="2">
    <location>
        <begin position="218"/>
        <end position="237"/>
    </location>
</feature>
<accession>A0A8S1UXD4</accession>
<dbReference type="PANTHER" id="PTHR31600:SF2">
    <property type="entry name" value="GAMETE ENRICHED GENE 10 PROTEIN-RELATED"/>
    <property type="match status" value="1"/>
</dbReference>
<keyword evidence="4" id="KW-1185">Reference proteome</keyword>
<evidence type="ECO:0000313" key="3">
    <source>
        <dbReference type="EMBL" id="CAD8169114.1"/>
    </source>
</evidence>
<feature type="transmembrane region" description="Helical" evidence="2">
    <location>
        <begin position="1198"/>
        <end position="1218"/>
    </location>
</feature>
<feature type="compositionally biased region" description="Low complexity" evidence="1">
    <location>
        <begin position="908"/>
        <end position="918"/>
    </location>
</feature>
<feature type="transmembrane region" description="Helical" evidence="2">
    <location>
        <begin position="243"/>
        <end position="263"/>
    </location>
</feature>
<feature type="transmembrane region" description="Helical" evidence="2">
    <location>
        <begin position="1002"/>
        <end position="1022"/>
    </location>
</feature>
<evidence type="ECO:0000313" key="4">
    <source>
        <dbReference type="Proteomes" id="UP000683925"/>
    </source>
</evidence>
<feature type="transmembrane region" description="Helical" evidence="2">
    <location>
        <begin position="176"/>
        <end position="197"/>
    </location>
</feature>
<dbReference type="OrthoDB" id="303837at2759"/>
<dbReference type="FunFam" id="3.30.450.20:FF:000304">
    <property type="entry name" value="Probable serine/threonine-protein kinase DDB_G0280133"/>
    <property type="match status" value="1"/>
</dbReference>
<dbReference type="InterPro" id="IPR052994">
    <property type="entry name" value="Tiny_macrocysts_regulators"/>
</dbReference>
<gene>
    <name evidence="3" type="ORF">POCTA_138.1.T0530044</name>
</gene>
<feature type="region of interest" description="Disordered" evidence="1">
    <location>
        <begin position="896"/>
        <end position="918"/>
    </location>
</feature>
<feature type="transmembrane region" description="Helical" evidence="2">
    <location>
        <begin position="300"/>
        <end position="319"/>
    </location>
</feature>
<sequence length="1595" mass="187919">MASNLEILQTFAGKYKQSFFNIVYQMICQNNQSLQISIILAAVQFLQLLYFPFQSQIKYAWYNHKLSSYIQEFLSYFTILRMLINQSTSLYLMVMYFMISIILLTTLLIILLTIQKSLYNQKVIILFLAKSMQFIMSIGFAEILRILFGYLLCQPDQNGILKMVYLIDQECWVGDYYYHAIFVIISLLLFIFVVIICSQLFIELRNNKKNTFSQRESISYSYIFIYIIFSMASYFLFQLPKYSICVIAIQNITSFVFFYRMYYKNPFYNQTVQKIWISISGLVFHTNLMQLMAFLFDHLIVQNSMLGWLITCPMTIVILQGRQNQQIDLIKINLARYQSTENIVKDCEYLVELADSYEKDQSKEIQILGFLEMHESTCLQANCAIKINKNLAMKFQENSKYTDERLIFKELINQLYQNGITKYPQSIDLRIHYSYFLYDQLADGQKALHELEKAEQLNPDFGQQFQIFSMKKTLEDSFLKNSFGVNTIEYSVSIDRNIQFQQNQLKQRILEGSYQMLQFWNQLLEEIPNLTILSVLGRKVLGSIEQIRKQITLMQKTNTYNYSTKKLISKFSDYVFYIGDNMKFSSININYQSDEINYQFKFLDQNHLLGQQDLSSYSQPVIVLELFSNNNLNSIVKNINQATCSLLGFSRTDIIGHSICQLLQTNYSKLHQYVVQKYFASDSQVQLSVLPQRYQFFKTKAQYVILAQSASSILQTEKGVFQFLRLTTEFNYRNYAYIIFNGDGKIENISSSCISILKLDIRKLQLRQLNIEQLFPNLLSNKEIYFNKMNKIVYEHHKSKLKSMNPEGNEEDKRKQIGFYENNLYIKKAEKQQIFGYYLKVEQIDHKPVNNSPILKTKQTTKQFTYSIEQRAFICGNASSLQDSIKEDNEIYVAPKQKTIFQPRQQSKKQNSSMSQDQNQMSYGFDIKTLRLFQGHIQEIIEPKEEEEDDENFRENTEHSKAEIIIDKHLSNQINTQNDFSLYLQNISYPTFLRRLVLLNNILILALFAISCIIYSTLYVTFIKFKNAVELGAANNQCFSSLLKIQSNLQDLRGCNLNIEVLEYQKIGKEFININFLELKNELNLLLESNNLLTSSDLTINKNYQTYISEFETPQIQMFSLDNSYQNFTYSQAVQQLIARAITLNNSELSKFVDTNEDFHYFIHNTFNSIAKYEYVSQNYYFSNIYSQLDDLNKFEDVFFILSSSCVLLIFFFCQLYLHSHQSYLRNIIQAFLEIKEHSLKQIVSKIRNFLQMLQTTDDDDVDQFDLDQNENQEEHELEELTKKSKKRKSKFSSESENKIQIRMIFVSLLFYSYFCYLYFSSTTIISQSNLLIPLVNITSYIPSQYRLIDNSIKEMLYDSNAMIMNELNSIDKMNYVIDEIQSLDAELHVLNQKNEQILSAEYIQLFNEIYILSPCTIIIENDQSVTNESCLSFNEKILKDGLAVAISSFFENACKMVQEYYYYDPNAIYSNLTYNLSSNHKKNYTYNILNTRESNYNRQMQKVFIRICHLQLMKELLNQLNSYFSFLAFQLTLLFMIFCIIAVFTYFLIWIPILGNFYFEAQKNLETLSIIPVEHLNKCVQIQEYLKHLKELNQ</sequence>
<protein>
    <recommendedName>
        <fullName evidence="5">PAS domain-containing protein</fullName>
    </recommendedName>
</protein>
<dbReference type="EMBL" id="CAJJDP010000053">
    <property type="protein sequence ID" value="CAD8169114.1"/>
    <property type="molecule type" value="Genomic_DNA"/>
</dbReference>
<feature type="transmembrane region" description="Helical" evidence="2">
    <location>
        <begin position="1300"/>
        <end position="1320"/>
    </location>
</feature>
<keyword evidence="2" id="KW-1133">Transmembrane helix</keyword>
<evidence type="ECO:0008006" key="5">
    <source>
        <dbReference type="Google" id="ProtNLM"/>
    </source>
</evidence>
<comment type="caution">
    <text evidence="3">The sequence shown here is derived from an EMBL/GenBank/DDBJ whole genome shotgun (WGS) entry which is preliminary data.</text>
</comment>
<feature type="transmembrane region" description="Helical" evidence="2">
    <location>
        <begin position="275"/>
        <end position="294"/>
    </location>
</feature>
<dbReference type="OMA" id="EMHESTC"/>
<feature type="transmembrane region" description="Helical" evidence="2">
    <location>
        <begin position="134"/>
        <end position="152"/>
    </location>
</feature>
<feature type="transmembrane region" description="Helical" evidence="2">
    <location>
        <begin position="90"/>
        <end position="114"/>
    </location>
</feature>
<evidence type="ECO:0000256" key="1">
    <source>
        <dbReference type="SAM" id="MobiDB-lite"/>
    </source>
</evidence>
<keyword evidence="2" id="KW-0812">Transmembrane</keyword>
<dbReference type="PANTHER" id="PTHR31600">
    <property type="entry name" value="TINY MACROCYSTS PROTEIN B-RELATED"/>
    <property type="match status" value="1"/>
</dbReference>
<dbReference type="Proteomes" id="UP000683925">
    <property type="component" value="Unassembled WGS sequence"/>
</dbReference>
<proteinExistence type="predicted"/>
<reference evidence="3" key="1">
    <citation type="submission" date="2021-01" db="EMBL/GenBank/DDBJ databases">
        <authorList>
            <consortium name="Genoscope - CEA"/>
            <person name="William W."/>
        </authorList>
    </citation>
    <scope>NUCLEOTIDE SEQUENCE</scope>
</reference>
<feature type="transmembrane region" description="Helical" evidence="2">
    <location>
        <begin position="1524"/>
        <end position="1550"/>
    </location>
</feature>